<keyword evidence="4" id="KW-1185">Reference proteome</keyword>
<dbReference type="AlphaFoldDB" id="A0A0P8Y8X8"/>
<comment type="caution">
    <text evidence="3">The sequence shown here is derived from an EMBL/GenBank/DDBJ whole genome shotgun (WGS) entry which is preliminary data.</text>
</comment>
<evidence type="ECO:0008006" key="5">
    <source>
        <dbReference type="Google" id="ProtNLM"/>
    </source>
</evidence>
<organism evidence="3 4">
    <name type="scientific">Oxobacter pfennigii</name>
    <dbReference type="NCBI Taxonomy" id="36849"/>
    <lineage>
        <taxon>Bacteria</taxon>
        <taxon>Bacillati</taxon>
        <taxon>Bacillota</taxon>
        <taxon>Clostridia</taxon>
        <taxon>Eubacteriales</taxon>
        <taxon>Clostridiaceae</taxon>
        <taxon>Oxobacter</taxon>
    </lineage>
</organism>
<dbReference type="Proteomes" id="UP000050326">
    <property type="component" value="Unassembled WGS sequence"/>
</dbReference>
<dbReference type="PATRIC" id="fig|36849.3.peg.3422"/>
<keyword evidence="2" id="KW-0472">Membrane</keyword>
<gene>
    <name evidence="3" type="ORF">OXPF_32290</name>
</gene>
<name>A0A0P8Y8X8_9CLOT</name>
<sequence>MKAAGTSAYTGGAKPMNKKHRGMRGRFSPPLPFRKLLTNQSGSSYFDLMVKTLVVITLMLTVISFLSVFTTYLNLNHICRRVVRVVELEGQVSDRANDVFYRLKQQTGLSPDMTVEDVEYCDGQKIQLRDTFTVTMTYSYSFTIFTPSFAPPVEIQIPMKVSISGMSEHYWKLTQ</sequence>
<evidence type="ECO:0000256" key="1">
    <source>
        <dbReference type="SAM" id="MobiDB-lite"/>
    </source>
</evidence>
<keyword evidence="2" id="KW-1133">Transmembrane helix</keyword>
<protein>
    <recommendedName>
        <fullName evidence="5">DUF4320 family protein</fullName>
    </recommendedName>
</protein>
<evidence type="ECO:0000256" key="2">
    <source>
        <dbReference type="SAM" id="Phobius"/>
    </source>
</evidence>
<accession>A0A0P8Y8X8</accession>
<dbReference type="EMBL" id="LKET01000041">
    <property type="protein sequence ID" value="KPU43215.1"/>
    <property type="molecule type" value="Genomic_DNA"/>
</dbReference>
<dbReference type="Pfam" id="PF14208">
    <property type="entry name" value="DUF4320"/>
    <property type="match status" value="1"/>
</dbReference>
<reference evidence="3 4" key="1">
    <citation type="submission" date="2015-09" db="EMBL/GenBank/DDBJ databases">
        <title>Genome sequence of Oxobacter pfennigii DSM 3222.</title>
        <authorList>
            <person name="Poehlein A."/>
            <person name="Bengelsdorf F.R."/>
            <person name="Schiel-Bengelsdorf B."/>
            <person name="Duerre P."/>
            <person name="Daniel R."/>
        </authorList>
    </citation>
    <scope>NUCLEOTIDE SEQUENCE [LARGE SCALE GENOMIC DNA]</scope>
    <source>
        <strain evidence="3 4">DSM 3222</strain>
    </source>
</reference>
<dbReference type="STRING" id="36849.OXPF_32290"/>
<feature type="region of interest" description="Disordered" evidence="1">
    <location>
        <begin position="1"/>
        <end position="24"/>
    </location>
</feature>
<evidence type="ECO:0000313" key="4">
    <source>
        <dbReference type="Proteomes" id="UP000050326"/>
    </source>
</evidence>
<keyword evidence="2" id="KW-0812">Transmembrane</keyword>
<proteinExistence type="predicted"/>
<feature type="transmembrane region" description="Helical" evidence="2">
    <location>
        <begin position="53"/>
        <end position="75"/>
    </location>
</feature>
<evidence type="ECO:0000313" key="3">
    <source>
        <dbReference type="EMBL" id="KPU43215.1"/>
    </source>
</evidence>
<dbReference type="InterPro" id="IPR025469">
    <property type="entry name" value="DUF4320"/>
</dbReference>